<dbReference type="CDD" id="cd05466">
    <property type="entry name" value="PBP2_LTTR_substrate"/>
    <property type="match status" value="1"/>
</dbReference>
<proteinExistence type="inferred from homology"/>
<keyword evidence="4" id="KW-0804">Transcription</keyword>
<reference evidence="6 7" key="1">
    <citation type="submission" date="2016-01" db="EMBL/GenBank/DDBJ databases">
        <title>Highly variable Streptococcus oralis are common among viridans streptococci isolated from primates.</title>
        <authorList>
            <person name="Denapaite D."/>
            <person name="Rieger M."/>
            <person name="Koendgen S."/>
            <person name="Brueckner R."/>
            <person name="Ochigava I."/>
            <person name="Kappeler P."/>
            <person name="Maetz-Rensing K."/>
            <person name="Leendertz F."/>
            <person name="Hakenbeck R."/>
        </authorList>
    </citation>
    <scope>NUCLEOTIDE SEQUENCE [LARGE SCALE GENOMIC DNA]</scope>
    <source>
        <strain evidence="6 7">DD14</strain>
    </source>
</reference>
<organism evidence="6 7">
    <name type="scientific">Streptococcus oralis</name>
    <dbReference type="NCBI Taxonomy" id="1303"/>
    <lineage>
        <taxon>Bacteria</taxon>
        <taxon>Bacillati</taxon>
        <taxon>Bacillota</taxon>
        <taxon>Bacilli</taxon>
        <taxon>Lactobacillales</taxon>
        <taxon>Streptococcaceae</taxon>
        <taxon>Streptococcus</taxon>
    </lineage>
</organism>
<dbReference type="Pfam" id="PF00126">
    <property type="entry name" value="HTH_1"/>
    <property type="match status" value="1"/>
</dbReference>
<feature type="domain" description="HTH lysR-type" evidence="5">
    <location>
        <begin position="1"/>
        <end position="58"/>
    </location>
</feature>
<dbReference type="PRINTS" id="PR00039">
    <property type="entry name" value="HTHLYSR"/>
</dbReference>
<evidence type="ECO:0000256" key="4">
    <source>
        <dbReference type="ARBA" id="ARBA00023163"/>
    </source>
</evidence>
<dbReference type="Proteomes" id="UP000070497">
    <property type="component" value="Unassembled WGS sequence"/>
</dbReference>
<keyword evidence="2" id="KW-0805">Transcription regulation</keyword>
<dbReference type="Gene3D" id="1.10.10.10">
    <property type="entry name" value="Winged helix-like DNA-binding domain superfamily/Winged helix DNA-binding domain"/>
    <property type="match status" value="1"/>
</dbReference>
<comment type="caution">
    <text evidence="6">The sequence shown here is derived from an EMBL/GenBank/DDBJ whole genome shotgun (WGS) entry which is preliminary data.</text>
</comment>
<dbReference type="PROSITE" id="PS50931">
    <property type="entry name" value="HTH_LYSR"/>
    <property type="match status" value="1"/>
</dbReference>
<dbReference type="RefSeq" id="WP_061420231.1">
    <property type="nucleotide sequence ID" value="NZ_KQ969340.1"/>
</dbReference>
<evidence type="ECO:0000256" key="1">
    <source>
        <dbReference type="ARBA" id="ARBA00009437"/>
    </source>
</evidence>
<dbReference type="EMBL" id="LQRI01000219">
    <property type="protein sequence ID" value="KXT79537.1"/>
    <property type="molecule type" value="Genomic_DNA"/>
</dbReference>
<keyword evidence="3" id="KW-0238">DNA-binding</keyword>
<name>A0A139NUH1_STROR</name>
<dbReference type="Pfam" id="PF03466">
    <property type="entry name" value="LysR_substrate"/>
    <property type="match status" value="1"/>
</dbReference>
<dbReference type="GO" id="GO:0003677">
    <property type="term" value="F:DNA binding"/>
    <property type="evidence" value="ECO:0007669"/>
    <property type="project" value="UniProtKB-KW"/>
</dbReference>
<dbReference type="PANTHER" id="PTHR30346">
    <property type="entry name" value="TRANSCRIPTIONAL DUAL REGULATOR HCAR-RELATED"/>
    <property type="match status" value="1"/>
</dbReference>
<dbReference type="Gene3D" id="3.40.190.290">
    <property type="match status" value="1"/>
</dbReference>
<dbReference type="SUPFAM" id="SSF53850">
    <property type="entry name" value="Periplasmic binding protein-like II"/>
    <property type="match status" value="1"/>
</dbReference>
<dbReference type="InterPro" id="IPR036390">
    <property type="entry name" value="WH_DNA-bd_sf"/>
</dbReference>
<evidence type="ECO:0000256" key="3">
    <source>
        <dbReference type="ARBA" id="ARBA00023125"/>
    </source>
</evidence>
<dbReference type="InterPro" id="IPR005119">
    <property type="entry name" value="LysR_subst-bd"/>
</dbReference>
<dbReference type="GO" id="GO:0032993">
    <property type="term" value="C:protein-DNA complex"/>
    <property type="evidence" value="ECO:0007669"/>
    <property type="project" value="TreeGrafter"/>
</dbReference>
<dbReference type="AlphaFoldDB" id="A0A139NUH1"/>
<protein>
    <submittedName>
        <fullName evidence="6">LysR family transcriptional regulator</fullName>
    </submittedName>
</protein>
<comment type="similarity">
    <text evidence="1">Belongs to the LysR transcriptional regulatory family.</text>
</comment>
<accession>A0A139NUH1</accession>
<evidence type="ECO:0000259" key="5">
    <source>
        <dbReference type="PROSITE" id="PS50931"/>
    </source>
</evidence>
<evidence type="ECO:0000256" key="2">
    <source>
        <dbReference type="ARBA" id="ARBA00023015"/>
    </source>
</evidence>
<sequence>MDANKCQAVLMASETGSFSAAAEQLNYTQSGITRMISSLEEELEFSLFIRSKKGVRLTENGKLMVPYFREIVESSQVAQEMSDDIKGVVRGSITIACYFSVSSMWMPRLLKVFSESYPNIQIKLLEGGNKEIAKWLAEKSVDICLCAEPQDKTDYSWEELYRDPLLVWLPKNHPKARQARYEMKDLEAEDFIHTLPGQDTDQDRLIEQEGLNLKTRFTTKDGFTTYQLVKAGLGVSFNQAMIAQDWKEDVVQLPLNPPRFVSLGLALPKQKPASPAVQRFLKCMEEEISGLLKSTP</sequence>
<dbReference type="PANTHER" id="PTHR30346:SF0">
    <property type="entry name" value="HCA OPERON TRANSCRIPTIONAL ACTIVATOR HCAR"/>
    <property type="match status" value="1"/>
</dbReference>
<dbReference type="InterPro" id="IPR000847">
    <property type="entry name" value="LysR_HTH_N"/>
</dbReference>
<dbReference type="SUPFAM" id="SSF46785">
    <property type="entry name" value="Winged helix' DNA-binding domain"/>
    <property type="match status" value="1"/>
</dbReference>
<evidence type="ECO:0000313" key="7">
    <source>
        <dbReference type="Proteomes" id="UP000070497"/>
    </source>
</evidence>
<dbReference type="PATRIC" id="fig|1303.77.peg.1955"/>
<dbReference type="InterPro" id="IPR036388">
    <property type="entry name" value="WH-like_DNA-bd_sf"/>
</dbReference>
<gene>
    <name evidence="6" type="ORF">SORDD14_01763</name>
</gene>
<evidence type="ECO:0000313" key="6">
    <source>
        <dbReference type="EMBL" id="KXT79537.1"/>
    </source>
</evidence>
<dbReference type="GO" id="GO:0003700">
    <property type="term" value="F:DNA-binding transcription factor activity"/>
    <property type="evidence" value="ECO:0007669"/>
    <property type="project" value="InterPro"/>
</dbReference>